<dbReference type="InterPro" id="IPR050706">
    <property type="entry name" value="Cyclic-di-GMP_PDE-like"/>
</dbReference>
<gene>
    <name evidence="3" type="ORF">Azoinq_01995</name>
</gene>
<feature type="region of interest" description="Disordered" evidence="1">
    <location>
        <begin position="290"/>
        <end position="316"/>
    </location>
</feature>
<proteinExistence type="predicted"/>
<evidence type="ECO:0000256" key="1">
    <source>
        <dbReference type="SAM" id="MobiDB-lite"/>
    </source>
</evidence>
<evidence type="ECO:0000313" key="4">
    <source>
        <dbReference type="Proteomes" id="UP000683428"/>
    </source>
</evidence>
<dbReference type="SMART" id="SM00052">
    <property type="entry name" value="EAL"/>
    <property type="match status" value="1"/>
</dbReference>
<feature type="domain" description="EAL" evidence="2">
    <location>
        <begin position="25"/>
        <end position="281"/>
    </location>
</feature>
<dbReference type="Proteomes" id="UP000683428">
    <property type="component" value="Chromosome"/>
</dbReference>
<dbReference type="PANTHER" id="PTHR33121:SF76">
    <property type="entry name" value="SIGNALING PROTEIN"/>
    <property type="match status" value="1"/>
</dbReference>
<dbReference type="PANTHER" id="PTHR33121">
    <property type="entry name" value="CYCLIC DI-GMP PHOSPHODIESTERASE PDEF"/>
    <property type="match status" value="1"/>
</dbReference>
<dbReference type="InterPro" id="IPR001633">
    <property type="entry name" value="EAL_dom"/>
</dbReference>
<organism evidence="3 4">
    <name type="scientific">Azospira inquinata</name>
    <dbReference type="NCBI Taxonomy" id="2785627"/>
    <lineage>
        <taxon>Bacteria</taxon>
        <taxon>Pseudomonadati</taxon>
        <taxon>Pseudomonadota</taxon>
        <taxon>Betaproteobacteria</taxon>
        <taxon>Rhodocyclales</taxon>
        <taxon>Rhodocyclaceae</taxon>
        <taxon>Azospira</taxon>
    </lineage>
</organism>
<dbReference type="KEGG" id="aiq:Azoinq_01995"/>
<dbReference type="RefSeq" id="WP_216127116.1">
    <property type="nucleotide sequence ID" value="NZ_CP064782.1"/>
</dbReference>
<sequence length="316" mass="35490">MPLTDLVHYLNTRNREQYGLPLTREDGLINRHDHILGRFADLNLSSVFQPIVDTRSGRVSGHEALLRAHTAQGQPLSPEAVFVLPSDATELVFLDRLCRTLHTLNFLLQNQRQNGYLYLNVHPRHLLAVGDNHGLVFETILKRCGVTPDNVVLEILESAIDDSPRLAEAVSNYRDRGYRIAVDDFGRHSSNFDRLWQLSPDVVKIDRHLLVRAEQDDRARRLLPKLVELVHELNARVVIEGVETENQLALALGAGADQVQGFYLARPAPHCLAVDAQLVNRDIRLPFLTALPEDEDGPPPGKDDLPHIRSAWQAAA</sequence>
<dbReference type="Pfam" id="PF00563">
    <property type="entry name" value="EAL"/>
    <property type="match status" value="1"/>
</dbReference>
<name>A0A975XV27_9RHOO</name>
<protein>
    <submittedName>
        <fullName evidence="3">EAL domain-containing protein</fullName>
    </submittedName>
</protein>
<dbReference type="GO" id="GO:0071111">
    <property type="term" value="F:cyclic-guanylate-specific phosphodiesterase activity"/>
    <property type="evidence" value="ECO:0007669"/>
    <property type="project" value="InterPro"/>
</dbReference>
<dbReference type="EMBL" id="CP064782">
    <property type="protein sequence ID" value="QWT49413.1"/>
    <property type="molecule type" value="Genomic_DNA"/>
</dbReference>
<dbReference type="AlphaFoldDB" id="A0A975XV27"/>
<keyword evidence="4" id="KW-1185">Reference proteome</keyword>
<dbReference type="PROSITE" id="PS50883">
    <property type="entry name" value="EAL"/>
    <property type="match status" value="1"/>
</dbReference>
<evidence type="ECO:0000313" key="3">
    <source>
        <dbReference type="EMBL" id="QWT49413.1"/>
    </source>
</evidence>
<reference evidence="3" key="1">
    <citation type="submission" date="2020-11" db="EMBL/GenBank/DDBJ databases">
        <title>Azospira inquinata sp. nov.</title>
        <authorList>
            <person name="Moe W.M."/>
            <person name="Mikes M.C."/>
        </authorList>
    </citation>
    <scope>NUCLEOTIDE SEQUENCE</scope>
    <source>
        <strain evidence="3">Azo-3</strain>
    </source>
</reference>
<dbReference type="CDD" id="cd01948">
    <property type="entry name" value="EAL"/>
    <property type="match status" value="1"/>
</dbReference>
<accession>A0A975XV27</accession>
<evidence type="ECO:0000259" key="2">
    <source>
        <dbReference type="PROSITE" id="PS50883"/>
    </source>
</evidence>